<feature type="domain" description="Ig-like" evidence="23">
    <location>
        <begin position="227"/>
        <end position="329"/>
    </location>
</feature>
<feature type="domain" description="Ig-like" evidence="23">
    <location>
        <begin position="442"/>
        <end position="553"/>
    </location>
</feature>
<dbReference type="SMART" id="SM00409">
    <property type="entry name" value="IG"/>
    <property type="match status" value="3"/>
</dbReference>
<dbReference type="Proteomes" id="UP000694429">
    <property type="component" value="Chromosome 10"/>
</dbReference>
<evidence type="ECO:0000256" key="14">
    <source>
        <dbReference type="ARBA" id="ARBA00023180"/>
    </source>
</evidence>
<dbReference type="AlphaFoldDB" id="A0A8C0NX40"/>
<evidence type="ECO:0000256" key="2">
    <source>
        <dbReference type="ARBA" id="ARBA00004479"/>
    </source>
</evidence>
<keyword evidence="5" id="KW-1003">Cell membrane</keyword>
<evidence type="ECO:0000256" key="12">
    <source>
        <dbReference type="ARBA" id="ARBA00023157"/>
    </source>
</evidence>
<comment type="similarity">
    <text evidence="4">Belongs to the interleukin-1 receptor family.</text>
</comment>
<evidence type="ECO:0000256" key="13">
    <source>
        <dbReference type="ARBA" id="ARBA00023170"/>
    </source>
</evidence>
<evidence type="ECO:0000256" key="17">
    <source>
        <dbReference type="ARBA" id="ARBA00067897"/>
    </source>
</evidence>
<dbReference type="InterPro" id="IPR036179">
    <property type="entry name" value="Ig-like_dom_sf"/>
</dbReference>
<feature type="transmembrane region" description="Helical" evidence="22">
    <location>
        <begin position="552"/>
        <end position="574"/>
    </location>
</feature>
<dbReference type="GO" id="GO:0005576">
    <property type="term" value="C:extracellular region"/>
    <property type="evidence" value="ECO:0007669"/>
    <property type="project" value="UniProtKB-SubCell"/>
</dbReference>
<keyword evidence="13" id="KW-0675">Receptor</keyword>
<reference evidence="24" key="2">
    <citation type="submission" date="2025-08" db="UniProtKB">
        <authorList>
            <consortium name="Ensembl"/>
        </authorList>
    </citation>
    <scope>IDENTIFICATION</scope>
</reference>
<keyword evidence="11 22" id="KW-0472">Membrane</keyword>
<dbReference type="SMART" id="SM00408">
    <property type="entry name" value="IGc2"/>
    <property type="match status" value="2"/>
</dbReference>
<dbReference type="FunFam" id="2.60.40.10:FF:001027">
    <property type="entry name" value="Interleukin 1 receptor type 2"/>
    <property type="match status" value="1"/>
</dbReference>
<keyword evidence="6" id="KW-0964">Secreted</keyword>
<dbReference type="GO" id="GO:0004910">
    <property type="term" value="F:interleukin-1, type II, blocking receptor activity"/>
    <property type="evidence" value="ECO:0007669"/>
    <property type="project" value="InterPro"/>
</dbReference>
<evidence type="ECO:0000256" key="15">
    <source>
        <dbReference type="ARBA" id="ARBA00023319"/>
    </source>
</evidence>
<evidence type="ECO:0000256" key="6">
    <source>
        <dbReference type="ARBA" id="ARBA00022525"/>
    </source>
</evidence>
<dbReference type="InterPro" id="IPR003598">
    <property type="entry name" value="Ig_sub2"/>
</dbReference>
<dbReference type="Pfam" id="PF00047">
    <property type="entry name" value="ig"/>
    <property type="match status" value="1"/>
</dbReference>
<dbReference type="FunFam" id="2.60.40.10:FF:001326">
    <property type="entry name" value="Interleukin 1 receptor type 2"/>
    <property type="match status" value="1"/>
</dbReference>
<evidence type="ECO:0000256" key="22">
    <source>
        <dbReference type="SAM" id="Phobius"/>
    </source>
</evidence>
<dbReference type="InterPro" id="IPR015621">
    <property type="entry name" value="IL-1_rcpt_fam"/>
</dbReference>
<evidence type="ECO:0000256" key="16">
    <source>
        <dbReference type="ARBA" id="ARBA00059777"/>
    </source>
</evidence>
<feature type="domain" description="Ig-like" evidence="23">
    <location>
        <begin position="339"/>
        <end position="430"/>
    </location>
</feature>
<dbReference type="FunFam" id="2.60.40.10:FF:000188">
    <property type="entry name" value="Interleukin-1 receptor accessory protein-like 1"/>
    <property type="match status" value="1"/>
</dbReference>
<evidence type="ECO:0000259" key="23">
    <source>
        <dbReference type="PROSITE" id="PS50835"/>
    </source>
</evidence>
<accession>A0A8C0NX40</accession>
<dbReference type="PANTHER" id="PTHR11890">
    <property type="entry name" value="INTERLEUKIN-1 RECEPTOR FAMILY MEMBER"/>
    <property type="match status" value="1"/>
</dbReference>
<dbReference type="InterPro" id="IPR007110">
    <property type="entry name" value="Ig-like_dom"/>
</dbReference>
<reference evidence="24" key="1">
    <citation type="submission" date="2019-03" db="EMBL/GenBank/DDBJ databases">
        <authorList>
            <person name="Warren W.C."/>
            <person name="Johnson G.S."/>
        </authorList>
    </citation>
    <scope>NUCLEOTIDE SEQUENCE [LARGE SCALE GENOMIC DNA]</scope>
    <source>
        <strain evidence="24">Basenji</strain>
    </source>
</reference>
<keyword evidence="14" id="KW-0325">Glycoprotein</keyword>
<keyword evidence="12" id="KW-1015">Disulfide bond</keyword>
<comment type="function">
    <text evidence="16">Non-signaling receptor for IL1A, IL1B and IL1RN. Reduces IL1B activities. Serves as a decoy receptor by competitive binding to IL1B and preventing its binding to IL1R1. Also modulates cellular response through non-signaling association with IL1RAP after binding to IL1B. IL1R2 (membrane and secreted forms) preferentially binds IL1B and poorly IL1A and IL1RN. The secreted IL1R2 recruits secreted IL1RAP with high affinity; this complex formation may be the dominant mechanism for neutralization of IL1B by secreted/soluble receptors.</text>
</comment>
<evidence type="ECO:0000256" key="1">
    <source>
        <dbReference type="ARBA" id="ARBA00004236"/>
    </source>
</evidence>
<dbReference type="InterPro" id="IPR013151">
    <property type="entry name" value="Immunoglobulin_dom"/>
</dbReference>
<evidence type="ECO:0000256" key="8">
    <source>
        <dbReference type="ARBA" id="ARBA00022729"/>
    </source>
</evidence>
<comment type="subcellular location">
    <subcellularLocation>
        <location evidence="1">Cell membrane</location>
    </subcellularLocation>
    <subcellularLocation>
        <location evidence="2">Membrane</location>
        <topology evidence="2">Single-pass type I membrane protein</topology>
    </subcellularLocation>
    <subcellularLocation>
        <location evidence="3">Secreted</location>
    </subcellularLocation>
</comment>
<keyword evidence="9" id="KW-0677">Repeat</keyword>
<proteinExistence type="inferred from homology"/>
<evidence type="ECO:0000256" key="7">
    <source>
        <dbReference type="ARBA" id="ARBA00022692"/>
    </source>
</evidence>
<evidence type="ECO:0000313" key="24">
    <source>
        <dbReference type="Ensembl" id="ENSCAFP00030033158.1"/>
    </source>
</evidence>
<sequence length="595" mass="67192">MGLKVPHLVKVRQINESGSSEHLPLLAGSDFRPRERPGPQLPACGLWQSRLSPGRGTWRGGLTRNPSATGQLPLVGGPGGSFTLSLPLPAADNSRMKALTWVVKRPCGKIQNRIWEPETRVFSVPRLGQRSWVSRRRSRKQQPFSIQMESESISHWTYSQTVSIIDAPTFTGLVLSDQGLSTPQRLQSAGSEISISRVLRKLPETMFILYMLIMGVSAFTIQPEEHPGAAENCQFRGKYFKTDFRVEGEPVVLRCPQVQPWLWTSVSPHTSLAWRKNDSARMVPGKEETRMWVQDGALWILPALQEDSGTYICTARNASYCDEMSVELRVFEKTEASLPFISYPQILTLSTSGFLVCPDLSEFTHNKMDMKIQWYKDSVLLDQDNEKFLNVKGTSRLLIHNVSVEDAGYYSCAVTFTHEGMLYNVSRNIELRVNKKEEETIPVIISPHQTILASLGSRLTIPCKVFLGAGTQSTTMLWWMANNTKIENAYQGGRVAQGQRQEYSENNENYIEVPLIFDPVIREDLNTDFKCFVRNTLSFQMLHATVKEAASFSWGMVLAPLSLVILVLVGIIWMHRRCKHRSGKAYSRTMFKTGH</sequence>
<dbReference type="PROSITE" id="PS50835">
    <property type="entry name" value="IG_LIKE"/>
    <property type="match status" value="3"/>
</dbReference>
<evidence type="ECO:0000313" key="25">
    <source>
        <dbReference type="Proteomes" id="UP000694429"/>
    </source>
</evidence>
<name>A0A8C0NX40_CANLF</name>
<dbReference type="InterPro" id="IPR013783">
    <property type="entry name" value="Ig-like_fold"/>
</dbReference>
<dbReference type="PRINTS" id="PR01536">
    <property type="entry name" value="INTRLKN1R12F"/>
</dbReference>
<evidence type="ECO:0000256" key="3">
    <source>
        <dbReference type="ARBA" id="ARBA00004613"/>
    </source>
</evidence>
<keyword evidence="15" id="KW-0393">Immunoglobulin domain</keyword>
<evidence type="ECO:0000256" key="18">
    <source>
        <dbReference type="ARBA" id="ARBA00076481"/>
    </source>
</evidence>
<evidence type="ECO:0000256" key="11">
    <source>
        <dbReference type="ARBA" id="ARBA00023136"/>
    </source>
</evidence>
<dbReference type="SUPFAM" id="SSF48726">
    <property type="entry name" value="Immunoglobulin"/>
    <property type="match status" value="3"/>
</dbReference>
<protein>
    <recommendedName>
        <fullName evidence="17">Interleukin-1 receptor type 2</fullName>
    </recommendedName>
    <alternativeName>
        <fullName evidence="20">CD121 antigen-like family member B</fullName>
    </alternativeName>
    <alternativeName>
        <fullName evidence="21">IL-1 type II receptor</fullName>
    </alternativeName>
    <alternativeName>
        <fullName evidence="18">Interleukin-1 receptor beta</fullName>
    </alternativeName>
    <alternativeName>
        <fullName evidence="19">Interleukin-1 receptor type II</fullName>
    </alternativeName>
</protein>
<dbReference type="PANTHER" id="PTHR11890:SF3">
    <property type="entry name" value="INTERLEUKIN-1 RECEPTOR TYPE 2"/>
    <property type="match status" value="1"/>
</dbReference>
<evidence type="ECO:0000256" key="20">
    <source>
        <dbReference type="ARBA" id="ARBA00079536"/>
    </source>
</evidence>
<organism evidence="24 25">
    <name type="scientific">Canis lupus familiaris</name>
    <name type="common">Dog</name>
    <name type="synonym">Canis familiaris</name>
    <dbReference type="NCBI Taxonomy" id="9615"/>
    <lineage>
        <taxon>Eukaryota</taxon>
        <taxon>Metazoa</taxon>
        <taxon>Chordata</taxon>
        <taxon>Craniata</taxon>
        <taxon>Vertebrata</taxon>
        <taxon>Euteleostomi</taxon>
        <taxon>Mammalia</taxon>
        <taxon>Eutheria</taxon>
        <taxon>Laurasiatheria</taxon>
        <taxon>Carnivora</taxon>
        <taxon>Caniformia</taxon>
        <taxon>Canidae</taxon>
        <taxon>Canis</taxon>
    </lineage>
</organism>
<evidence type="ECO:0000256" key="19">
    <source>
        <dbReference type="ARBA" id="ARBA00077713"/>
    </source>
</evidence>
<dbReference type="InterPro" id="IPR004074">
    <property type="entry name" value="IL-1_rcpt_I/II-typ"/>
</dbReference>
<keyword evidence="10 22" id="KW-1133">Transmembrane helix</keyword>
<dbReference type="GO" id="GO:0005886">
    <property type="term" value="C:plasma membrane"/>
    <property type="evidence" value="ECO:0007669"/>
    <property type="project" value="UniProtKB-SubCell"/>
</dbReference>
<dbReference type="InterPro" id="IPR004077">
    <property type="entry name" value="IL-1_rcpt_II-typ"/>
</dbReference>
<evidence type="ECO:0000256" key="9">
    <source>
        <dbReference type="ARBA" id="ARBA00022737"/>
    </source>
</evidence>
<evidence type="ECO:0000256" key="10">
    <source>
        <dbReference type="ARBA" id="ARBA00022989"/>
    </source>
</evidence>
<dbReference type="InterPro" id="IPR003599">
    <property type="entry name" value="Ig_sub"/>
</dbReference>
<dbReference type="Gene3D" id="2.60.40.10">
    <property type="entry name" value="Immunoglobulins"/>
    <property type="match status" value="3"/>
</dbReference>
<keyword evidence="7 22" id="KW-0812">Transmembrane</keyword>
<keyword evidence="8" id="KW-0732">Signal</keyword>
<evidence type="ECO:0000256" key="21">
    <source>
        <dbReference type="ARBA" id="ARBA00079822"/>
    </source>
</evidence>
<evidence type="ECO:0000256" key="5">
    <source>
        <dbReference type="ARBA" id="ARBA00022475"/>
    </source>
</evidence>
<evidence type="ECO:0000256" key="4">
    <source>
        <dbReference type="ARBA" id="ARBA00009752"/>
    </source>
</evidence>
<dbReference type="Pfam" id="PF13895">
    <property type="entry name" value="Ig_2"/>
    <property type="match status" value="1"/>
</dbReference>
<dbReference type="PRINTS" id="PR01539">
    <property type="entry name" value="INTRLEUKN1R2"/>
</dbReference>
<dbReference type="Ensembl" id="ENSCAFT00030038005.1">
    <property type="protein sequence ID" value="ENSCAFP00030033158.1"/>
    <property type="gene ID" value="ENSCAFG00030020712.1"/>
</dbReference>